<evidence type="ECO:0000256" key="1">
    <source>
        <dbReference type="SAM" id="MobiDB-lite"/>
    </source>
</evidence>
<dbReference type="Gene3D" id="2.60.200.20">
    <property type="match status" value="1"/>
</dbReference>
<feature type="compositionally biased region" description="Basic and acidic residues" evidence="1">
    <location>
        <begin position="362"/>
        <end position="373"/>
    </location>
</feature>
<dbReference type="GeneID" id="39989519"/>
<dbReference type="RefSeq" id="XP_028878923.1">
    <property type="nucleotide sequence ID" value="XM_029029739.1"/>
</dbReference>
<comment type="caution">
    <text evidence="3">The sequence shown here is derived from an EMBL/GenBank/DDBJ whole genome shotgun (WGS) entry which is preliminary data.</text>
</comment>
<feature type="compositionally biased region" description="Basic residues" evidence="1">
    <location>
        <begin position="97"/>
        <end position="108"/>
    </location>
</feature>
<evidence type="ECO:0000313" key="4">
    <source>
        <dbReference type="Proteomes" id="UP000192257"/>
    </source>
</evidence>
<evidence type="ECO:0000259" key="2">
    <source>
        <dbReference type="SMART" id="SM00240"/>
    </source>
</evidence>
<feature type="region of interest" description="Disordered" evidence="1">
    <location>
        <begin position="348"/>
        <end position="381"/>
    </location>
</feature>
<dbReference type="OrthoDB" id="687730at2759"/>
<feature type="region of interest" description="Disordered" evidence="1">
    <location>
        <begin position="226"/>
        <end position="312"/>
    </location>
</feature>
<dbReference type="InterPro" id="IPR008984">
    <property type="entry name" value="SMAD_FHA_dom_sf"/>
</dbReference>
<feature type="compositionally biased region" description="Polar residues" evidence="1">
    <location>
        <begin position="226"/>
        <end position="236"/>
    </location>
</feature>
<dbReference type="Proteomes" id="UP000192257">
    <property type="component" value="Unassembled WGS sequence"/>
</dbReference>
<dbReference type="InterPro" id="IPR000253">
    <property type="entry name" value="FHA_dom"/>
</dbReference>
<dbReference type="SUPFAM" id="SSF49879">
    <property type="entry name" value="SMAD/FHA domain"/>
    <property type="match status" value="1"/>
</dbReference>
<dbReference type="EMBL" id="NBCO01000040">
    <property type="protein sequence ID" value="ORC84857.1"/>
    <property type="molecule type" value="Genomic_DNA"/>
</dbReference>
<dbReference type="AlphaFoldDB" id="A0A1X0NJP6"/>
<sequence length="523" mass="58881">MVEYLNAALVLTRGSALLPRRLSVRVPIDGTPLSIGRAEGNDLVLDANLLFASQHHCQLIVRSVSTAAKETAGIMLEGKEDKNKEDHIVESEEKHNTQRHRNGARQKQKKQDQDQQHQQLELCLVDLGSSNGTFINDIRVENDSLTPLHHGDVIVLGGMRDVAAGASLPKICGPEIVTWRITFNDNDSPFAFEETPAVFLSPDYIEAEEKRMTLQLLLQQTAMQSPQRAVSPTANCDSMLKDAPPPTVVKGWCRNRDQNEHQQHQQNEEQQQQGEESPQTPVAREVLQDKENDDNPAGDGNAEIDTSTRRSGTVAAAIVLRDKSTEWGSPTTVPLRAVRLDRNSFNILQTPSLRPKSKRLRRQDTEEKADNNDNNKSSLQQHKLTLTQEQLEWTMSDGADIVKKKSARREQHQQCAVHCKIPWSNVERIMYCTSQQAITVLLREGTQTSLPGIGDKKNKNRFATWLVDEPKIKKKKSTAAHLHNKDTFQHLLAELSRFSDTSKRPKPQPLEEEEFIARYAPII</sequence>
<dbReference type="VEuPathDB" id="TriTrypDB:TM35_000401240"/>
<dbReference type="Pfam" id="PF00498">
    <property type="entry name" value="FHA"/>
    <property type="match status" value="1"/>
</dbReference>
<evidence type="ECO:0000313" key="3">
    <source>
        <dbReference type="EMBL" id="ORC84857.1"/>
    </source>
</evidence>
<keyword evidence="4" id="KW-1185">Reference proteome</keyword>
<feature type="compositionally biased region" description="Basic and acidic residues" evidence="1">
    <location>
        <begin position="254"/>
        <end position="267"/>
    </location>
</feature>
<accession>A0A1X0NJP6</accession>
<feature type="domain" description="FHA" evidence="2">
    <location>
        <begin position="32"/>
        <end position="140"/>
    </location>
</feature>
<organism evidence="3 4">
    <name type="scientific">Trypanosoma theileri</name>
    <dbReference type="NCBI Taxonomy" id="67003"/>
    <lineage>
        <taxon>Eukaryota</taxon>
        <taxon>Discoba</taxon>
        <taxon>Euglenozoa</taxon>
        <taxon>Kinetoplastea</taxon>
        <taxon>Metakinetoplastina</taxon>
        <taxon>Trypanosomatida</taxon>
        <taxon>Trypanosomatidae</taxon>
        <taxon>Trypanosoma</taxon>
    </lineage>
</organism>
<feature type="compositionally biased region" description="Basic and acidic residues" evidence="1">
    <location>
        <begin position="77"/>
        <end position="96"/>
    </location>
</feature>
<name>A0A1X0NJP6_9TRYP</name>
<gene>
    <name evidence="3" type="ORF">TM35_000401240</name>
</gene>
<reference evidence="3 4" key="1">
    <citation type="submission" date="2017-03" db="EMBL/GenBank/DDBJ databases">
        <title>An alternative strategy for trypanosome survival in the mammalian bloodstream revealed through genome and transcriptome analysis of the ubiquitous bovine parasite Trypanosoma (Megatrypanum) theileri.</title>
        <authorList>
            <person name="Kelly S."/>
            <person name="Ivens A."/>
            <person name="Mott A."/>
            <person name="O'Neill E."/>
            <person name="Emms D."/>
            <person name="Macleod O."/>
            <person name="Voorheis P."/>
            <person name="Matthews J."/>
            <person name="Matthews K."/>
            <person name="Carrington M."/>
        </authorList>
    </citation>
    <scope>NUCLEOTIDE SEQUENCE [LARGE SCALE GENOMIC DNA]</scope>
    <source>
        <strain evidence="3">Edinburgh</strain>
    </source>
</reference>
<feature type="region of interest" description="Disordered" evidence="1">
    <location>
        <begin position="76"/>
        <end position="115"/>
    </location>
</feature>
<proteinExistence type="predicted"/>
<dbReference type="CDD" id="cd00060">
    <property type="entry name" value="FHA"/>
    <property type="match status" value="1"/>
</dbReference>
<protein>
    <recommendedName>
        <fullName evidence="2">FHA domain-containing protein</fullName>
    </recommendedName>
</protein>
<dbReference type="SMART" id="SM00240">
    <property type="entry name" value="FHA"/>
    <property type="match status" value="1"/>
</dbReference>